<dbReference type="Proteomes" id="UP000321922">
    <property type="component" value="Unassembled WGS sequence"/>
</dbReference>
<feature type="domain" description="DUF985" evidence="1">
    <location>
        <begin position="7"/>
        <end position="145"/>
    </location>
</feature>
<reference evidence="2 3" key="1">
    <citation type="submission" date="2019-07" db="EMBL/GenBank/DDBJ databases">
        <title>Whole genome shotgun sequence of Vibrio sagamiensis NBRC 104589.</title>
        <authorList>
            <person name="Hosoyama A."/>
            <person name="Uohara A."/>
            <person name="Ohji S."/>
            <person name="Ichikawa N."/>
        </authorList>
    </citation>
    <scope>NUCLEOTIDE SEQUENCE [LARGE SCALE GENOMIC DNA]</scope>
    <source>
        <strain evidence="2 3">NBRC 104589</strain>
    </source>
</reference>
<evidence type="ECO:0000313" key="3">
    <source>
        <dbReference type="Proteomes" id="UP000321922"/>
    </source>
</evidence>
<proteinExistence type="predicted"/>
<sequence length="166" mass="19381">MLSEVKYLIEKFNLKPHPEGGYFSENYRSEETFSYQPERFNGEHVFKTSIYYLLEKENVSMFHRLKQDELWHHYTGCDVVLHLLEAKTGYQKIDLGCSFGNPEASYQALIPRNVWFAAELKNKSHFALIGCTASPGFEFSDWELAKKKQLVKNFPEESALIARIME</sequence>
<name>A0A511QDY5_9VIBR</name>
<dbReference type="Gene3D" id="2.60.120.10">
    <property type="entry name" value="Jelly Rolls"/>
    <property type="match status" value="1"/>
</dbReference>
<dbReference type="PANTHER" id="PTHR33387:SF3">
    <property type="entry name" value="DUF985 DOMAIN-CONTAINING PROTEIN"/>
    <property type="match status" value="1"/>
</dbReference>
<dbReference type="RefSeq" id="WP_039983603.1">
    <property type="nucleotide sequence ID" value="NZ_BAOJ01000239.1"/>
</dbReference>
<dbReference type="EMBL" id="BJXJ01000012">
    <property type="protein sequence ID" value="GEM75377.1"/>
    <property type="molecule type" value="Genomic_DNA"/>
</dbReference>
<keyword evidence="3" id="KW-1185">Reference proteome</keyword>
<accession>A0A511QDY5</accession>
<dbReference type="CDD" id="cd06121">
    <property type="entry name" value="cupin_YML079wp"/>
    <property type="match status" value="1"/>
</dbReference>
<evidence type="ECO:0000259" key="1">
    <source>
        <dbReference type="Pfam" id="PF06172"/>
    </source>
</evidence>
<organism evidence="2 3">
    <name type="scientific">Vibrio sagamiensis NBRC 104589</name>
    <dbReference type="NCBI Taxonomy" id="1219064"/>
    <lineage>
        <taxon>Bacteria</taxon>
        <taxon>Pseudomonadati</taxon>
        <taxon>Pseudomonadota</taxon>
        <taxon>Gammaproteobacteria</taxon>
        <taxon>Vibrionales</taxon>
        <taxon>Vibrionaceae</taxon>
        <taxon>Vibrio</taxon>
    </lineage>
</organism>
<dbReference type="AlphaFoldDB" id="A0A511QDY5"/>
<evidence type="ECO:0000313" key="2">
    <source>
        <dbReference type="EMBL" id="GEM75377.1"/>
    </source>
</evidence>
<dbReference type="InterPro" id="IPR009327">
    <property type="entry name" value="Cupin_DUF985"/>
</dbReference>
<dbReference type="InterPro" id="IPR039935">
    <property type="entry name" value="YML079W-like"/>
</dbReference>
<comment type="caution">
    <text evidence="2">The sequence shown here is derived from an EMBL/GenBank/DDBJ whole genome shotgun (WGS) entry which is preliminary data.</text>
</comment>
<dbReference type="Pfam" id="PF06172">
    <property type="entry name" value="Cupin_5"/>
    <property type="match status" value="1"/>
</dbReference>
<dbReference type="OrthoDB" id="9798288at2"/>
<dbReference type="InterPro" id="IPR011051">
    <property type="entry name" value="RmlC_Cupin_sf"/>
</dbReference>
<protein>
    <recommendedName>
        <fullName evidence="1">DUF985 domain-containing protein</fullName>
    </recommendedName>
</protein>
<dbReference type="InterPro" id="IPR014710">
    <property type="entry name" value="RmlC-like_jellyroll"/>
</dbReference>
<dbReference type="PANTHER" id="PTHR33387">
    <property type="entry name" value="RMLC-LIKE JELLY ROLL FOLD PROTEIN"/>
    <property type="match status" value="1"/>
</dbReference>
<gene>
    <name evidence="2" type="ORF">VSA01S_14890</name>
</gene>
<dbReference type="SUPFAM" id="SSF51182">
    <property type="entry name" value="RmlC-like cupins"/>
    <property type="match status" value="1"/>
</dbReference>